<evidence type="ECO:0000256" key="1">
    <source>
        <dbReference type="SAM" id="MobiDB-lite"/>
    </source>
</evidence>
<keyword evidence="3" id="KW-1185">Reference proteome</keyword>
<accession>A0A7X1ZGQ3</accession>
<dbReference type="EMBL" id="WIVE01000080">
    <property type="protein sequence ID" value="MQX38234.1"/>
    <property type="molecule type" value="Genomic_DNA"/>
</dbReference>
<reference evidence="2 3" key="1">
    <citation type="submission" date="2019-10" db="EMBL/GenBank/DDBJ databases">
        <title>Draft whole-genome sequence of the purple nonsulfur photosynthetic bacterium Roseospira navarrensis DSM 15114.</title>
        <authorList>
            <person name="Kyndt J.A."/>
            <person name="Meyer T.E."/>
        </authorList>
    </citation>
    <scope>NUCLEOTIDE SEQUENCE [LARGE SCALE GENOMIC DNA]</scope>
    <source>
        <strain evidence="2 3">DSM 15114</strain>
    </source>
</reference>
<evidence type="ECO:0000313" key="2">
    <source>
        <dbReference type="EMBL" id="MQX38234.1"/>
    </source>
</evidence>
<proteinExistence type="predicted"/>
<dbReference type="AlphaFoldDB" id="A0A7X1ZGQ3"/>
<feature type="compositionally biased region" description="Low complexity" evidence="1">
    <location>
        <begin position="326"/>
        <end position="335"/>
    </location>
</feature>
<sequence length="468" mass="50421">MEYAMAQVSIPFRLPLGPRLTAVLLAPVALMVFAVSPALAGLEVCNQTNIPRWVAVGYNKDSMWTSEGWWNLEPGDCTTVLDGDLTEQFYYYRAEDQNEDFEGDGYMFCGVDDAFTIVGDQDCEGRGYNELGFREVDTGGSTTTFTLVLSPATVPGAQPIGTPPPADLTASDGGLEICNQTSVVRWVAIGYSKDDLWTSEGWWQVEPGDCALVLDEELAQRYYYYRAEDPDERFQGDGYMFCTVDDAFTIVGDHDCAGRGYEEVAFRELDTGETATFYSFDLNPATVPGASPIGGATSPMPAPDQPMNQMPPPVDERQAAVPTQPPTQTMPGQPSGQPPAQQPPSAADMASPFGAPSAALPSDESLSSLYRAVTGTWRSVDDPAASIALRDDVYTAFQGGTRQGAGSFEVSNACPLRGVDSGGDPVIVVRMAQDPEPACFSVLYVDATSLELISLPRGNLLRYRAEAN</sequence>
<feature type="compositionally biased region" description="Low complexity" evidence="1">
    <location>
        <begin position="343"/>
        <end position="352"/>
    </location>
</feature>
<protein>
    <submittedName>
        <fullName evidence="2">DUF1036 domain-containing protein</fullName>
    </submittedName>
</protein>
<dbReference type="Proteomes" id="UP000434582">
    <property type="component" value="Unassembled WGS sequence"/>
</dbReference>
<dbReference type="InterPro" id="IPR009380">
    <property type="entry name" value="DUF1036"/>
</dbReference>
<evidence type="ECO:0000313" key="3">
    <source>
        <dbReference type="Proteomes" id="UP000434582"/>
    </source>
</evidence>
<comment type="caution">
    <text evidence="2">The sequence shown here is derived from an EMBL/GenBank/DDBJ whole genome shotgun (WGS) entry which is preliminary data.</text>
</comment>
<gene>
    <name evidence="2" type="ORF">GHC57_17090</name>
</gene>
<feature type="compositionally biased region" description="Pro residues" evidence="1">
    <location>
        <begin position="300"/>
        <end position="313"/>
    </location>
</feature>
<feature type="region of interest" description="Disordered" evidence="1">
    <location>
        <begin position="289"/>
        <end position="362"/>
    </location>
</feature>
<organism evidence="2 3">
    <name type="scientific">Roseospira navarrensis</name>
    <dbReference type="NCBI Taxonomy" id="140058"/>
    <lineage>
        <taxon>Bacteria</taxon>
        <taxon>Pseudomonadati</taxon>
        <taxon>Pseudomonadota</taxon>
        <taxon>Alphaproteobacteria</taxon>
        <taxon>Rhodospirillales</taxon>
        <taxon>Rhodospirillaceae</taxon>
        <taxon>Roseospira</taxon>
    </lineage>
</organism>
<name>A0A7X1ZGQ3_9PROT</name>
<dbReference type="OrthoDB" id="9806840at2"/>
<dbReference type="Pfam" id="PF06282">
    <property type="entry name" value="DUF1036"/>
    <property type="match status" value="2"/>
</dbReference>